<dbReference type="InterPro" id="IPR029442">
    <property type="entry name" value="GyrI-like"/>
</dbReference>
<dbReference type="EMBL" id="OBQK01000001">
    <property type="protein sequence ID" value="SOC52184.1"/>
    <property type="molecule type" value="Genomic_DNA"/>
</dbReference>
<dbReference type="Pfam" id="PF06445">
    <property type="entry name" value="GyrI-like"/>
    <property type="match status" value="1"/>
</dbReference>
<dbReference type="SMART" id="SM00871">
    <property type="entry name" value="AraC_E_bind"/>
    <property type="match status" value="1"/>
</dbReference>
<dbReference type="SUPFAM" id="SSF55136">
    <property type="entry name" value="Probable bacterial effector-binding domain"/>
    <property type="match status" value="1"/>
</dbReference>
<reference evidence="3" key="1">
    <citation type="submission" date="2017-08" db="EMBL/GenBank/DDBJ databases">
        <authorList>
            <person name="Varghese N."/>
            <person name="Submissions S."/>
        </authorList>
    </citation>
    <scope>NUCLEOTIDE SEQUENCE [LARGE SCALE GENOMIC DNA]</scope>
    <source>
        <strain evidence="3">USBA17B2</strain>
    </source>
</reference>
<accession>A0A285VDM8</accession>
<dbReference type="InterPro" id="IPR011256">
    <property type="entry name" value="Reg_factor_effector_dom_sf"/>
</dbReference>
<sequence length="152" mass="16469">MEHSPEIVSLDPQPTAVVRDTVRMDQMTDFYDSAFGSVVHALTAQGAPPRDAFGLYLSEPTETVDLEVGFVTDREVDAVEGVVPSTLPGGEVARMTHLGSYDSLGQSWGQLVAWVGEQGRRPAGPMWEVYVTEPSPDADPATMRTDLFCLLA</sequence>
<keyword evidence="3" id="KW-1185">Reference proteome</keyword>
<dbReference type="AlphaFoldDB" id="A0A285VDM8"/>
<organism evidence="2 3">
    <name type="scientific">Ornithinimicrobium cerasi</name>
    <dbReference type="NCBI Taxonomy" id="2248773"/>
    <lineage>
        <taxon>Bacteria</taxon>
        <taxon>Bacillati</taxon>
        <taxon>Actinomycetota</taxon>
        <taxon>Actinomycetes</taxon>
        <taxon>Micrococcales</taxon>
        <taxon>Ornithinimicrobiaceae</taxon>
        <taxon>Ornithinimicrobium</taxon>
    </lineage>
</organism>
<feature type="domain" description="AraC effector-binding" evidence="1">
    <location>
        <begin position="3"/>
        <end position="152"/>
    </location>
</feature>
<dbReference type="RefSeq" id="WP_097187023.1">
    <property type="nucleotide sequence ID" value="NZ_OBQK01000001.1"/>
</dbReference>
<dbReference type="Gene3D" id="3.20.80.10">
    <property type="entry name" value="Regulatory factor, effector binding domain"/>
    <property type="match status" value="1"/>
</dbReference>
<evidence type="ECO:0000259" key="1">
    <source>
        <dbReference type="SMART" id="SM00871"/>
    </source>
</evidence>
<protein>
    <submittedName>
        <fullName evidence="2">Effector-binding domain-containing protein</fullName>
    </submittedName>
</protein>
<evidence type="ECO:0000313" key="3">
    <source>
        <dbReference type="Proteomes" id="UP000219688"/>
    </source>
</evidence>
<gene>
    <name evidence="2" type="ORF">SAMN05421879_101442</name>
</gene>
<name>A0A285VDM8_9MICO</name>
<proteinExistence type="predicted"/>
<dbReference type="Proteomes" id="UP000219688">
    <property type="component" value="Unassembled WGS sequence"/>
</dbReference>
<evidence type="ECO:0000313" key="2">
    <source>
        <dbReference type="EMBL" id="SOC52184.1"/>
    </source>
</evidence>
<dbReference type="InterPro" id="IPR010499">
    <property type="entry name" value="AraC_E-bd"/>
</dbReference>